<feature type="non-terminal residue" evidence="1">
    <location>
        <position position="1"/>
    </location>
</feature>
<evidence type="ECO:0000313" key="1">
    <source>
        <dbReference type="EMBL" id="KAG8005929.1"/>
    </source>
</evidence>
<keyword evidence="2" id="KW-1185">Reference proteome</keyword>
<accession>A0ACB7EVG7</accession>
<protein>
    <submittedName>
        <fullName evidence="1">Myelin-oligodendrocyte glycoprotein</fullName>
    </submittedName>
</protein>
<sequence>DESDVVGSHEPVKATVGQDVILPCHVEPPSDVSTLTVVWRQGAKEVQLYRSGADDLNTQDKNFKHRTSLFHEEMSRGNISLKLTKVTELDAGKYSCFVPKLDGQVKRGNVILTVGFHAEPSQLICSHQPIVALAGDDVILPCHLEPPINVRSETVIWTRTDLDPKYIHYHEDGRLNFKNQNPSYRLRTRLFVAELENGNVSMKIFKVKLSDTGEYKCSLPSMQKEASIQLTVAPGAVSGIVIAAVLVVAGLIVWKTCRNAGETMVTASVGEDVILPCKLTHSFNARTLRVEWIHDGGQKTEDVHLYRKGDDDLHDQDKNFKHRTSVFPEEMSRGNISLKLTKVTELDAGKYSCNVKTQNIAEAFTACSVTLAPPESNVEPKWVKHRLTGMDQLICPTSVQATVGESVTLDFHFKSQLDVTSELIEWKFNNSIRVLVFRSRGVSKDQADQFRSRASLLSADDVSKGKLAVKISALTRMDAGMYSCFVGRGGTKRSCSVELIIPSSEERVKPEIAIVVKFLVCVVSLSAVIVLIKTWSKFL</sequence>
<feature type="non-terminal residue" evidence="1">
    <location>
        <position position="539"/>
    </location>
</feature>
<gene>
    <name evidence="1" type="primary">MOG.2</name>
    <name evidence="1" type="ORF">GBF38_004996</name>
</gene>
<evidence type="ECO:0000313" key="2">
    <source>
        <dbReference type="Proteomes" id="UP000805704"/>
    </source>
</evidence>
<dbReference type="Proteomes" id="UP000805704">
    <property type="component" value="Chromosome 21"/>
</dbReference>
<dbReference type="EMBL" id="CM024809">
    <property type="protein sequence ID" value="KAG8005929.1"/>
    <property type="molecule type" value="Genomic_DNA"/>
</dbReference>
<reference evidence="1" key="1">
    <citation type="submission" date="2020-04" db="EMBL/GenBank/DDBJ databases">
        <title>A chromosome-scale assembly and high-density genetic map of the yellow drum (Nibea albiflora) genome.</title>
        <authorList>
            <person name="Xu D."/>
            <person name="Zhang W."/>
            <person name="Chen R."/>
            <person name="Tan P."/>
            <person name="Wang L."/>
            <person name="Song H."/>
            <person name="Tian L."/>
            <person name="Zhu Q."/>
            <person name="Wang B."/>
        </authorList>
    </citation>
    <scope>NUCLEOTIDE SEQUENCE</scope>
    <source>
        <strain evidence="1">ZJHYS-2018</strain>
    </source>
</reference>
<name>A0ACB7EVG7_NIBAL</name>
<proteinExistence type="predicted"/>
<comment type="caution">
    <text evidence="1">The sequence shown here is derived from an EMBL/GenBank/DDBJ whole genome shotgun (WGS) entry which is preliminary data.</text>
</comment>
<organism evidence="1 2">
    <name type="scientific">Nibea albiflora</name>
    <name type="common">Yellow drum</name>
    <name type="synonym">Corvina albiflora</name>
    <dbReference type="NCBI Taxonomy" id="240163"/>
    <lineage>
        <taxon>Eukaryota</taxon>
        <taxon>Metazoa</taxon>
        <taxon>Chordata</taxon>
        <taxon>Craniata</taxon>
        <taxon>Vertebrata</taxon>
        <taxon>Euteleostomi</taxon>
        <taxon>Actinopterygii</taxon>
        <taxon>Neopterygii</taxon>
        <taxon>Teleostei</taxon>
        <taxon>Neoteleostei</taxon>
        <taxon>Acanthomorphata</taxon>
        <taxon>Eupercaria</taxon>
        <taxon>Sciaenidae</taxon>
        <taxon>Nibea</taxon>
    </lineage>
</organism>